<evidence type="ECO:0000313" key="1">
    <source>
        <dbReference type="EMBL" id="GAH59761.1"/>
    </source>
</evidence>
<organism evidence="1">
    <name type="scientific">marine sediment metagenome</name>
    <dbReference type="NCBI Taxonomy" id="412755"/>
    <lineage>
        <taxon>unclassified sequences</taxon>
        <taxon>metagenomes</taxon>
        <taxon>ecological metagenomes</taxon>
    </lineage>
</organism>
<sequence>ANIYGYHDDKVIEWDGWKWVLDGNDNNALAYIYFHGKENEALIADSTGEILEWTGKGGFKATQLRLIKDVSQITDTLAHIQADTSGIDRNVTALLINGESINNASDFAIKTEDKDGNVLFSVKGDGVMEGYNLNKQFAYQCAGDIFNIATNSVALLGWITPATTEQDLSPHNHDFDYHNFATSDRTAKGLVWKLIFPIDPANGYLHALDSDDFSFDDEAGANGFTMGGWVRVVATGSDSQTIWSKWDKTNAKGC</sequence>
<proteinExistence type="predicted"/>
<comment type="caution">
    <text evidence="1">The sequence shown here is derived from an EMBL/GenBank/DDBJ whole genome shotgun (WGS) entry which is preliminary data.</text>
</comment>
<protein>
    <submittedName>
        <fullName evidence="1">Uncharacterized protein</fullName>
    </submittedName>
</protein>
<reference evidence="1" key="1">
    <citation type="journal article" date="2014" name="Front. Microbiol.">
        <title>High frequency of phylogenetically diverse reductive dehalogenase-homologous genes in deep subseafloor sedimentary metagenomes.</title>
        <authorList>
            <person name="Kawai M."/>
            <person name="Futagami T."/>
            <person name="Toyoda A."/>
            <person name="Takaki Y."/>
            <person name="Nishi S."/>
            <person name="Hori S."/>
            <person name="Arai W."/>
            <person name="Tsubouchi T."/>
            <person name="Morono Y."/>
            <person name="Uchiyama I."/>
            <person name="Ito T."/>
            <person name="Fujiyama A."/>
            <person name="Inagaki F."/>
            <person name="Takami H."/>
        </authorList>
    </citation>
    <scope>NUCLEOTIDE SEQUENCE</scope>
    <source>
        <strain evidence="1">Expedition CK06-06</strain>
    </source>
</reference>
<accession>X1GPD9</accession>
<dbReference type="AlphaFoldDB" id="X1GPD9"/>
<dbReference type="EMBL" id="BARU01021368">
    <property type="protein sequence ID" value="GAH59761.1"/>
    <property type="molecule type" value="Genomic_DNA"/>
</dbReference>
<name>X1GPD9_9ZZZZ</name>
<gene>
    <name evidence="1" type="ORF">S03H2_34979</name>
</gene>
<feature type="non-terminal residue" evidence="1">
    <location>
        <position position="1"/>
    </location>
</feature>